<dbReference type="AlphaFoldDB" id="A0A432YW54"/>
<dbReference type="InterPro" id="IPR009554">
    <property type="entry name" value="Phageshock_PspB"/>
</dbReference>
<evidence type="ECO:0000256" key="2">
    <source>
        <dbReference type="SAM" id="Phobius"/>
    </source>
</evidence>
<dbReference type="GO" id="GO:0009271">
    <property type="term" value="P:phage shock"/>
    <property type="evidence" value="ECO:0007669"/>
    <property type="project" value="InterPro"/>
</dbReference>
<comment type="caution">
    <text evidence="3">The sequence shown here is derived from an EMBL/GenBank/DDBJ whole genome shotgun (WGS) entry which is preliminary data.</text>
</comment>
<sequence length="80" mass="9355">MDIEAILGMLMAPLILFVLVVAPIWIILHYRSKRQMNQGLNEEERESLALLADQAKRIRERVQTLERILDADSPGWRDRQ</sequence>
<accession>A0A432YW54</accession>
<name>A0A432YW54_9GAMM</name>
<feature type="coiled-coil region" evidence="1">
    <location>
        <begin position="41"/>
        <end position="68"/>
    </location>
</feature>
<evidence type="ECO:0000313" key="3">
    <source>
        <dbReference type="EMBL" id="RUO67537.1"/>
    </source>
</evidence>
<feature type="transmembrane region" description="Helical" evidence="2">
    <location>
        <begin position="6"/>
        <end position="28"/>
    </location>
</feature>
<keyword evidence="2" id="KW-1133">Transmembrane helix</keyword>
<dbReference type="EMBL" id="PIQA01000001">
    <property type="protein sequence ID" value="RUO67537.1"/>
    <property type="molecule type" value="Genomic_DNA"/>
</dbReference>
<keyword evidence="1" id="KW-0175">Coiled coil</keyword>
<dbReference type="NCBIfam" id="NF006993">
    <property type="entry name" value="PRK09458.1"/>
    <property type="match status" value="1"/>
</dbReference>
<dbReference type="Proteomes" id="UP000288361">
    <property type="component" value="Unassembled WGS sequence"/>
</dbReference>
<evidence type="ECO:0000313" key="4">
    <source>
        <dbReference type="Proteomes" id="UP000288361"/>
    </source>
</evidence>
<dbReference type="RefSeq" id="WP_053953538.1">
    <property type="nucleotide sequence ID" value="NZ_JBHUMT010000016.1"/>
</dbReference>
<keyword evidence="2" id="KW-0472">Membrane</keyword>
<protein>
    <submittedName>
        <fullName evidence="3">Envelope stress response membrane protein PspB</fullName>
    </submittedName>
</protein>
<organism evidence="3 4">
    <name type="scientific">Idiomarina piscisalsi</name>
    <dbReference type="NCBI Taxonomy" id="1096243"/>
    <lineage>
        <taxon>Bacteria</taxon>
        <taxon>Pseudomonadati</taxon>
        <taxon>Pseudomonadota</taxon>
        <taxon>Gammaproteobacteria</taxon>
        <taxon>Alteromonadales</taxon>
        <taxon>Idiomarinaceae</taxon>
        <taxon>Idiomarina</taxon>
    </lineage>
</organism>
<dbReference type="GO" id="GO:0006355">
    <property type="term" value="P:regulation of DNA-templated transcription"/>
    <property type="evidence" value="ECO:0007669"/>
    <property type="project" value="InterPro"/>
</dbReference>
<dbReference type="Pfam" id="PF06667">
    <property type="entry name" value="PspB"/>
    <property type="match status" value="1"/>
</dbReference>
<keyword evidence="2" id="KW-0812">Transmembrane</keyword>
<dbReference type="NCBIfam" id="TIGR02976">
    <property type="entry name" value="phageshock_pspB"/>
    <property type="match status" value="1"/>
</dbReference>
<reference evidence="3 4" key="1">
    <citation type="journal article" date="2011" name="Front. Microbiol.">
        <title>Genomic signatures of strain selection and enhancement in Bacillus atrophaeus var. globigii, a historical biowarfare simulant.</title>
        <authorList>
            <person name="Gibbons H.S."/>
            <person name="Broomall S.M."/>
            <person name="McNew L.A."/>
            <person name="Daligault H."/>
            <person name="Chapman C."/>
            <person name="Bruce D."/>
            <person name="Karavis M."/>
            <person name="Krepps M."/>
            <person name="McGregor P.A."/>
            <person name="Hong C."/>
            <person name="Park K.H."/>
            <person name="Akmal A."/>
            <person name="Feldman A."/>
            <person name="Lin J.S."/>
            <person name="Chang W.E."/>
            <person name="Higgs B.W."/>
            <person name="Demirev P."/>
            <person name="Lindquist J."/>
            <person name="Liem A."/>
            <person name="Fochler E."/>
            <person name="Read T.D."/>
            <person name="Tapia R."/>
            <person name="Johnson S."/>
            <person name="Bishop-Lilly K.A."/>
            <person name="Detter C."/>
            <person name="Han C."/>
            <person name="Sozhamannan S."/>
            <person name="Rosenzweig C.N."/>
            <person name="Skowronski E.W."/>
        </authorList>
    </citation>
    <scope>NUCLEOTIDE SEQUENCE [LARGE SCALE GENOMIC DNA]</scope>
    <source>
        <strain evidence="3 4">TPS4-2</strain>
    </source>
</reference>
<evidence type="ECO:0000256" key="1">
    <source>
        <dbReference type="SAM" id="Coils"/>
    </source>
</evidence>
<gene>
    <name evidence="3" type="ORF">CWI73_01320</name>
</gene>
<proteinExistence type="predicted"/>